<dbReference type="PANTHER" id="PTHR30126:SF88">
    <property type="entry name" value="TRANSCRIPTIONAL REGULATOR-RELATED"/>
    <property type="match status" value="1"/>
</dbReference>
<dbReference type="PANTHER" id="PTHR30126">
    <property type="entry name" value="HTH-TYPE TRANSCRIPTIONAL REGULATOR"/>
    <property type="match status" value="1"/>
</dbReference>
<protein>
    <submittedName>
        <fullName evidence="6">LysR family transcriptional regulator</fullName>
    </submittedName>
</protein>
<evidence type="ECO:0000259" key="5">
    <source>
        <dbReference type="PROSITE" id="PS50931"/>
    </source>
</evidence>
<dbReference type="Pfam" id="PF00126">
    <property type="entry name" value="HTH_1"/>
    <property type="match status" value="1"/>
</dbReference>
<dbReference type="GO" id="GO:0003700">
    <property type="term" value="F:DNA-binding transcription factor activity"/>
    <property type="evidence" value="ECO:0007669"/>
    <property type="project" value="InterPro"/>
</dbReference>
<evidence type="ECO:0000256" key="3">
    <source>
        <dbReference type="ARBA" id="ARBA00023125"/>
    </source>
</evidence>
<evidence type="ECO:0000256" key="2">
    <source>
        <dbReference type="ARBA" id="ARBA00023015"/>
    </source>
</evidence>
<dbReference type="InterPro" id="IPR000847">
    <property type="entry name" value="LysR_HTH_N"/>
</dbReference>
<gene>
    <name evidence="6" type="ORF">VCB98_07080</name>
</gene>
<dbReference type="PRINTS" id="PR00039">
    <property type="entry name" value="HTHLYSR"/>
</dbReference>
<dbReference type="InterPro" id="IPR036388">
    <property type="entry name" value="WH-like_DNA-bd_sf"/>
</dbReference>
<dbReference type="Pfam" id="PF03466">
    <property type="entry name" value="LysR_substrate"/>
    <property type="match status" value="1"/>
</dbReference>
<comment type="similarity">
    <text evidence="1">Belongs to the LysR transcriptional regulatory family.</text>
</comment>
<keyword evidence="2" id="KW-0805">Transcription regulation</keyword>
<dbReference type="RefSeq" id="WP_346051207.1">
    <property type="nucleotide sequence ID" value="NZ_JAYGII010000012.1"/>
</dbReference>
<dbReference type="Gene3D" id="1.10.10.10">
    <property type="entry name" value="Winged helix-like DNA-binding domain superfamily/Winged helix DNA-binding domain"/>
    <property type="match status" value="1"/>
</dbReference>
<dbReference type="Proteomes" id="UP001302316">
    <property type="component" value="Unassembled WGS sequence"/>
</dbReference>
<dbReference type="InterPro" id="IPR036390">
    <property type="entry name" value="WH_DNA-bd_sf"/>
</dbReference>
<keyword evidence="3" id="KW-0238">DNA-binding</keyword>
<dbReference type="GO" id="GO:0000976">
    <property type="term" value="F:transcription cis-regulatory region binding"/>
    <property type="evidence" value="ECO:0007669"/>
    <property type="project" value="TreeGrafter"/>
</dbReference>
<keyword evidence="4" id="KW-0804">Transcription</keyword>
<dbReference type="AlphaFoldDB" id="A0AAP6JEL4"/>
<evidence type="ECO:0000256" key="4">
    <source>
        <dbReference type="ARBA" id="ARBA00023163"/>
    </source>
</evidence>
<dbReference type="PROSITE" id="PS50931">
    <property type="entry name" value="HTH_LYSR"/>
    <property type="match status" value="1"/>
</dbReference>
<organism evidence="6 7">
    <name type="scientific">Natronospira elongata</name>
    <dbReference type="NCBI Taxonomy" id="3110268"/>
    <lineage>
        <taxon>Bacteria</taxon>
        <taxon>Pseudomonadati</taxon>
        <taxon>Pseudomonadota</taxon>
        <taxon>Gammaproteobacteria</taxon>
        <taxon>Natronospirales</taxon>
        <taxon>Natronospiraceae</taxon>
        <taxon>Natronospira</taxon>
    </lineage>
</organism>
<evidence type="ECO:0000313" key="6">
    <source>
        <dbReference type="EMBL" id="MEA5445578.1"/>
    </source>
</evidence>
<feature type="domain" description="HTH lysR-type" evidence="5">
    <location>
        <begin position="1"/>
        <end position="60"/>
    </location>
</feature>
<dbReference type="EMBL" id="JAYGII010000012">
    <property type="protein sequence ID" value="MEA5445578.1"/>
    <property type="molecule type" value="Genomic_DNA"/>
</dbReference>
<proteinExistence type="inferred from homology"/>
<dbReference type="SUPFAM" id="SSF53850">
    <property type="entry name" value="Periplasmic binding protein-like II"/>
    <property type="match status" value="1"/>
</dbReference>
<dbReference type="SUPFAM" id="SSF46785">
    <property type="entry name" value="Winged helix' DNA-binding domain"/>
    <property type="match status" value="1"/>
</dbReference>
<sequence length="305" mass="32724">MKSNLAQWRALQAVVDEGGFARAAEKLNRSQSSVSHAVARLEESLGVQLLRQAGRRAILTEAGTMLLRSARKLLADAGELESLAEILAEGQEAELHLAVDGIFPSPLLYRALGRFSREAPGTRVEVFEEVLGGATEAVEAGQVDLAIAPSTPAGYLGEPIMDVAFVPVAHPDHALHRLKRSLTGDDLRRDIQVVIRDSARRSRQDSGWLGAPRRWTVTSLRAAAELVAAGIGFSWLPEHLAAEGMEKGELAPLHLQDGGGKRSHLYLIQARSTGPGPAARLLADCLRQAAAGSRSQIRRPDPDAS</sequence>
<comment type="caution">
    <text evidence="6">The sequence shown here is derived from an EMBL/GenBank/DDBJ whole genome shotgun (WGS) entry which is preliminary data.</text>
</comment>
<dbReference type="InterPro" id="IPR005119">
    <property type="entry name" value="LysR_subst-bd"/>
</dbReference>
<name>A0AAP6JEL4_9GAMM</name>
<keyword evidence="7" id="KW-1185">Reference proteome</keyword>
<accession>A0AAP6JEL4</accession>
<reference evidence="6 7" key="1">
    <citation type="submission" date="2023-12" db="EMBL/GenBank/DDBJ databases">
        <title>Whole-genome sequencing of halo(alkali)philic microorganisms from hypersaline lakes.</title>
        <authorList>
            <person name="Sorokin D.Y."/>
            <person name="Merkel A.Y."/>
            <person name="Messina E."/>
            <person name="Yakimov M."/>
        </authorList>
    </citation>
    <scope>NUCLEOTIDE SEQUENCE [LARGE SCALE GENOMIC DNA]</scope>
    <source>
        <strain evidence="6 7">AB-CW1</strain>
    </source>
</reference>
<evidence type="ECO:0000313" key="7">
    <source>
        <dbReference type="Proteomes" id="UP001302316"/>
    </source>
</evidence>
<evidence type="ECO:0000256" key="1">
    <source>
        <dbReference type="ARBA" id="ARBA00009437"/>
    </source>
</evidence>
<dbReference type="FunFam" id="1.10.10.10:FF:000001">
    <property type="entry name" value="LysR family transcriptional regulator"/>
    <property type="match status" value="1"/>
</dbReference>
<dbReference type="Gene3D" id="3.40.190.290">
    <property type="match status" value="1"/>
</dbReference>